<proteinExistence type="predicted"/>
<organism evidence="1 2">
    <name type="scientific">Streptomyces eurocidicus</name>
    <name type="common">Streptoverticillium eurocidicus</name>
    <dbReference type="NCBI Taxonomy" id="66423"/>
    <lineage>
        <taxon>Bacteria</taxon>
        <taxon>Bacillati</taxon>
        <taxon>Actinomycetota</taxon>
        <taxon>Actinomycetes</taxon>
        <taxon>Kitasatosporales</taxon>
        <taxon>Streptomycetaceae</taxon>
        <taxon>Streptomyces</taxon>
    </lineage>
</organism>
<reference evidence="1 2" key="1">
    <citation type="submission" date="2020-08" db="EMBL/GenBank/DDBJ databases">
        <title>Genomic Encyclopedia of Type Strains, Phase III (KMG-III): the genomes of soil and plant-associated and newly described type strains.</title>
        <authorList>
            <person name="Whitman W."/>
        </authorList>
    </citation>
    <scope>NUCLEOTIDE SEQUENCE [LARGE SCALE GENOMIC DNA]</scope>
    <source>
        <strain evidence="1 2">CECT 3259</strain>
    </source>
</reference>
<accession>A0A7W8BHJ4</accession>
<dbReference type="RefSeq" id="WP_170127630.1">
    <property type="nucleotide sequence ID" value="NZ_JACHJF010000023.1"/>
</dbReference>
<dbReference type="EMBL" id="JACHJF010000023">
    <property type="protein sequence ID" value="MBB5122083.1"/>
    <property type="molecule type" value="Genomic_DNA"/>
</dbReference>
<dbReference type="Proteomes" id="UP000528608">
    <property type="component" value="Unassembled WGS sequence"/>
</dbReference>
<gene>
    <name evidence="1" type="ORF">FHS36_005554</name>
</gene>
<evidence type="ECO:0000313" key="1">
    <source>
        <dbReference type="EMBL" id="MBB5122083.1"/>
    </source>
</evidence>
<evidence type="ECO:0000313" key="2">
    <source>
        <dbReference type="Proteomes" id="UP000528608"/>
    </source>
</evidence>
<comment type="caution">
    <text evidence="1">The sequence shown here is derived from an EMBL/GenBank/DDBJ whole genome shotgun (WGS) entry which is preliminary data.</text>
</comment>
<sequence>MEDFEFTCWRCGETNIVKGRPKGFWTTTHYELPGEWDCWSCGALNTTPDD</sequence>
<keyword evidence="1" id="KW-0648">Protein biosynthesis</keyword>
<name>A0A7W8BHJ4_STREU</name>
<keyword evidence="1" id="KW-0251">Elongation factor</keyword>
<protein>
    <submittedName>
        <fullName evidence="1">Transcription elongation factor Elf1</fullName>
    </submittedName>
</protein>
<dbReference type="AlphaFoldDB" id="A0A7W8BHJ4"/>
<dbReference type="GO" id="GO:0003746">
    <property type="term" value="F:translation elongation factor activity"/>
    <property type="evidence" value="ECO:0007669"/>
    <property type="project" value="UniProtKB-KW"/>
</dbReference>